<sequence>MATQRSERNIRKISPAQWLASVLFSTLAVPVQAEVEFSGKVDLEARIFTEDALRSNQKDSNLSILFEPQWVWTSDNQQHLVQFKPMLRLDQHDDERTHGDIREAYWIYVKDNWEVRTGLKKEFWGVTEFQHLVDVINQTDLVENISGEEKLGQPMINLSVAADSGIWDFYILPGFRERTFSDPEGRLSLPIEVSNSARFESSAKERHTDLAIRWSQNYDWLDLTASVFHGTNREPELQMVQRNNGDLQLVPYYEQMTQWGTTAQAIWLDWLFKLEAIHRKTDRNKFSALHTGFEYTMYGIADSDIDLGLIMEYGWDERGEKASSVMQNDLFGGLRFAFNDEEGTEILAGLGHDMDFSSQSFSIEASRRLNNYWKISGEVRFFESDNPKDSLYTMRKDDYLQLTLSRYF</sequence>
<organism evidence="1 2">
    <name type="scientific">Oceanospirillum sediminis</name>
    <dbReference type="NCBI Taxonomy" id="2760088"/>
    <lineage>
        <taxon>Bacteria</taxon>
        <taxon>Pseudomonadati</taxon>
        <taxon>Pseudomonadota</taxon>
        <taxon>Gammaproteobacteria</taxon>
        <taxon>Oceanospirillales</taxon>
        <taxon>Oceanospirillaceae</taxon>
        <taxon>Oceanospirillum</taxon>
    </lineage>
</organism>
<gene>
    <name evidence="1" type="ORF">H4O21_22050</name>
</gene>
<dbReference type="AlphaFoldDB" id="A0A839IWG3"/>
<evidence type="ECO:0000313" key="1">
    <source>
        <dbReference type="EMBL" id="MBB1489298.1"/>
    </source>
</evidence>
<name>A0A839IWG3_9GAMM</name>
<keyword evidence="2" id="KW-1185">Reference proteome</keyword>
<dbReference type="Proteomes" id="UP000565262">
    <property type="component" value="Unassembled WGS sequence"/>
</dbReference>
<accession>A0A839IWG3</accession>
<dbReference type="RefSeq" id="WP_182811270.1">
    <property type="nucleotide sequence ID" value="NZ_JACJFM010000049.1"/>
</dbReference>
<evidence type="ECO:0000313" key="2">
    <source>
        <dbReference type="Proteomes" id="UP000565262"/>
    </source>
</evidence>
<protein>
    <submittedName>
        <fullName evidence="1">Uncharacterized protein</fullName>
    </submittedName>
</protein>
<dbReference type="EMBL" id="JACJFM010000049">
    <property type="protein sequence ID" value="MBB1489298.1"/>
    <property type="molecule type" value="Genomic_DNA"/>
</dbReference>
<comment type="caution">
    <text evidence="1">The sequence shown here is derived from an EMBL/GenBank/DDBJ whole genome shotgun (WGS) entry which is preliminary data.</text>
</comment>
<proteinExistence type="predicted"/>
<reference evidence="1 2" key="1">
    <citation type="submission" date="2020-08" db="EMBL/GenBank/DDBJ databases">
        <title>Oceanospirillum sp. nov. isolated from marine sediment.</title>
        <authorList>
            <person name="Ji X."/>
        </authorList>
    </citation>
    <scope>NUCLEOTIDE SEQUENCE [LARGE SCALE GENOMIC DNA]</scope>
    <source>
        <strain evidence="1 2">D5</strain>
    </source>
</reference>